<dbReference type="SUPFAM" id="SSF47384">
    <property type="entry name" value="Homodimeric domain of signal transducing histidine kinase"/>
    <property type="match status" value="1"/>
</dbReference>
<evidence type="ECO:0000313" key="10">
    <source>
        <dbReference type="EMBL" id="OTP19048.1"/>
    </source>
</evidence>
<evidence type="ECO:0000256" key="7">
    <source>
        <dbReference type="ARBA" id="ARBA00023012"/>
    </source>
</evidence>
<dbReference type="EMBL" id="CP147247">
    <property type="protein sequence ID" value="WYJ89119.1"/>
    <property type="molecule type" value="Genomic_DNA"/>
</dbReference>
<reference evidence="11" key="2">
    <citation type="submission" date="2017-05" db="EMBL/GenBank/DDBJ databases">
        <authorList>
            <consortium name="The Broad Institute Genomics Platform"/>
            <consortium name="The Broad Institute Genomic Center for Infectious Diseases"/>
            <person name="Earl A."/>
            <person name="Manson A."/>
            <person name="Schwartman J."/>
            <person name="Gilmore M."/>
            <person name="Abouelleil A."/>
            <person name="Cao P."/>
            <person name="Chapman S."/>
            <person name="Cusick C."/>
            <person name="Shea T."/>
            <person name="Young S."/>
            <person name="Neafsey D."/>
            <person name="Nusbaum C."/>
            <person name="Birren B."/>
        </authorList>
    </citation>
    <scope>NUCLEOTIDE SEQUENCE</scope>
    <source>
        <strain evidence="11">9E7_DIV0242</strain>
    </source>
</reference>
<evidence type="ECO:0000256" key="3">
    <source>
        <dbReference type="ARBA" id="ARBA00012438"/>
    </source>
</evidence>
<dbReference type="AlphaFoldDB" id="A0A242KE34"/>
<keyword evidence="4" id="KW-0597">Phosphoprotein</keyword>
<dbReference type="PANTHER" id="PTHR45453:SF1">
    <property type="entry name" value="PHOSPHATE REGULON SENSOR PROTEIN PHOR"/>
    <property type="match status" value="1"/>
</dbReference>
<evidence type="ECO:0000256" key="1">
    <source>
        <dbReference type="ARBA" id="ARBA00000085"/>
    </source>
</evidence>
<comment type="catalytic activity">
    <reaction evidence="1">
        <text>ATP + protein L-histidine = ADP + protein N-phospho-L-histidine.</text>
        <dbReference type="EC" id="2.7.13.3"/>
    </reaction>
</comment>
<dbReference type="SMART" id="SM00387">
    <property type="entry name" value="HATPase_c"/>
    <property type="match status" value="1"/>
</dbReference>
<evidence type="ECO:0000256" key="4">
    <source>
        <dbReference type="ARBA" id="ARBA00022553"/>
    </source>
</evidence>
<accession>A0A242KE34</accession>
<dbReference type="GO" id="GO:0004721">
    <property type="term" value="F:phosphoprotein phosphatase activity"/>
    <property type="evidence" value="ECO:0007669"/>
    <property type="project" value="TreeGrafter"/>
</dbReference>
<protein>
    <recommendedName>
        <fullName evidence="3">histidine kinase</fullName>
        <ecNumber evidence="3">2.7.13.3</ecNumber>
    </recommendedName>
</protein>
<organism evidence="10">
    <name type="scientific">Candidatus Enterococcus clewellii</name>
    <dbReference type="NCBI Taxonomy" id="1834193"/>
    <lineage>
        <taxon>Bacteria</taxon>
        <taxon>Bacillati</taxon>
        <taxon>Bacillota</taxon>
        <taxon>Bacilli</taxon>
        <taxon>Lactobacillales</taxon>
        <taxon>Enterococcaceae</taxon>
        <taxon>Enterococcus</taxon>
    </lineage>
</organism>
<dbReference type="InterPro" id="IPR036097">
    <property type="entry name" value="HisK_dim/P_sf"/>
</dbReference>
<keyword evidence="8" id="KW-1133">Transmembrane helix</keyword>
<dbReference type="Proteomes" id="UP000195141">
    <property type="component" value="Chromosome"/>
</dbReference>
<dbReference type="CDD" id="cd00082">
    <property type="entry name" value="HisKA"/>
    <property type="match status" value="1"/>
</dbReference>
<dbReference type="PROSITE" id="PS50109">
    <property type="entry name" value="HIS_KIN"/>
    <property type="match status" value="1"/>
</dbReference>
<dbReference type="InterPro" id="IPR050351">
    <property type="entry name" value="BphY/WalK/GraS-like"/>
</dbReference>
<dbReference type="Pfam" id="PF02518">
    <property type="entry name" value="HATPase_c"/>
    <property type="match status" value="1"/>
</dbReference>
<dbReference type="SMART" id="SM00388">
    <property type="entry name" value="HisKA"/>
    <property type="match status" value="1"/>
</dbReference>
<evidence type="ECO:0000256" key="6">
    <source>
        <dbReference type="ARBA" id="ARBA00022777"/>
    </source>
</evidence>
<dbReference type="PRINTS" id="PR00344">
    <property type="entry name" value="BCTRLSENSOR"/>
</dbReference>
<dbReference type="EC" id="2.7.13.3" evidence="3"/>
<comment type="subcellular location">
    <subcellularLocation>
        <location evidence="2">Membrane</location>
    </subcellularLocation>
</comment>
<evidence type="ECO:0000256" key="5">
    <source>
        <dbReference type="ARBA" id="ARBA00022679"/>
    </source>
</evidence>
<dbReference type="Pfam" id="PF00512">
    <property type="entry name" value="HisKA"/>
    <property type="match status" value="1"/>
</dbReference>
<dbReference type="InterPro" id="IPR004358">
    <property type="entry name" value="Sig_transdc_His_kin-like_C"/>
</dbReference>
<dbReference type="GO" id="GO:0016036">
    <property type="term" value="P:cellular response to phosphate starvation"/>
    <property type="evidence" value="ECO:0007669"/>
    <property type="project" value="TreeGrafter"/>
</dbReference>
<proteinExistence type="predicted"/>
<keyword evidence="8" id="KW-0812">Transmembrane</keyword>
<feature type="transmembrane region" description="Helical" evidence="8">
    <location>
        <begin position="6"/>
        <end position="25"/>
    </location>
</feature>
<dbReference type="Gene3D" id="3.30.565.10">
    <property type="entry name" value="Histidine kinase-like ATPase, C-terminal domain"/>
    <property type="match status" value="1"/>
</dbReference>
<name>A0A242KE34_9ENTE</name>
<dbReference type="EMBL" id="NGMM01000001">
    <property type="protein sequence ID" value="OTP19048.1"/>
    <property type="molecule type" value="Genomic_DNA"/>
</dbReference>
<dbReference type="CDD" id="cd00075">
    <property type="entry name" value="HATPase"/>
    <property type="match status" value="1"/>
</dbReference>
<dbReference type="InterPro" id="IPR003661">
    <property type="entry name" value="HisK_dim/P_dom"/>
</dbReference>
<keyword evidence="8" id="KW-0472">Membrane</keyword>
<feature type="domain" description="Histidine kinase" evidence="9">
    <location>
        <begin position="93"/>
        <end position="303"/>
    </location>
</feature>
<dbReference type="GO" id="GO:0000155">
    <property type="term" value="F:phosphorelay sensor kinase activity"/>
    <property type="evidence" value="ECO:0007669"/>
    <property type="project" value="InterPro"/>
</dbReference>
<dbReference type="OrthoDB" id="335833at2"/>
<evidence type="ECO:0000313" key="12">
    <source>
        <dbReference type="Proteomes" id="UP000195141"/>
    </source>
</evidence>
<sequence>MSVLSLGGMITLWILASAIAVFGIVQRYQAKKVMARLDHTLEKAIAGEPLQAHFNEAYTSKIEEQLQQFLAIQQQQTEKSQTEKIAVKQLIANISHQTKTPLANILLYNQLITEKSQEPQIQAFSAEIMRQSEKMQFFIERLTKAAYLEDDLIQLTKSEQAVMSLLTEAVDSVKAKAEEKQIKLDLQATSLSIFYDFRWTLEAVVNVLDNAIKYSPPHTTITINCESYEFFFRITISDEGPGIREEEQAQVFERFYRGKAAQASEGLGIGLFLVREILFGQGGFVKLATNKKQGTAVSLFLPK</sequence>
<evidence type="ECO:0000256" key="8">
    <source>
        <dbReference type="SAM" id="Phobius"/>
    </source>
</evidence>
<reference evidence="11" key="3">
    <citation type="submission" date="2024-03" db="EMBL/GenBank/DDBJ databases">
        <title>The Genome Sequence of Enterococcus sp. DIV0242b.</title>
        <authorList>
            <consortium name="The Broad Institute Genomics Platform"/>
            <consortium name="The Broad Institute Microbial Omics Core"/>
            <consortium name="The Broad Institute Genomic Center for Infectious Diseases"/>
            <person name="Earl A."/>
            <person name="Manson A."/>
            <person name="Gilmore M."/>
            <person name="Schwartman J."/>
            <person name="Shea T."/>
            <person name="Abouelleil A."/>
            <person name="Cao P."/>
            <person name="Chapman S."/>
            <person name="Cusick C."/>
            <person name="Young S."/>
            <person name="Neafsey D."/>
            <person name="Nusbaum C."/>
            <person name="Birren B."/>
        </authorList>
    </citation>
    <scope>NUCLEOTIDE SEQUENCE</scope>
    <source>
        <strain evidence="11">9E7_DIV0242</strain>
    </source>
</reference>
<gene>
    <name evidence="11" type="ORF">A5888_000838</name>
    <name evidence="10" type="ORF">A5888_000862</name>
</gene>
<keyword evidence="12" id="KW-1185">Reference proteome</keyword>
<dbReference type="RefSeq" id="WP_086347959.1">
    <property type="nucleotide sequence ID" value="NZ_CP147247.1"/>
</dbReference>
<keyword evidence="6" id="KW-0418">Kinase</keyword>
<evidence type="ECO:0000256" key="2">
    <source>
        <dbReference type="ARBA" id="ARBA00004370"/>
    </source>
</evidence>
<reference evidence="10" key="1">
    <citation type="submission" date="2017-05" db="EMBL/GenBank/DDBJ databases">
        <title>The Genome Sequence of Enterococcus sp. 9E7_DIV0242.</title>
        <authorList>
            <consortium name="The Broad Institute Genomics Platform"/>
            <consortium name="The Broad Institute Genomic Center for Infectious Diseases"/>
            <person name="Earl A."/>
            <person name="Manson A."/>
            <person name="Schwartman J."/>
            <person name="Gilmore M."/>
            <person name="Abouelleil A."/>
            <person name="Cao P."/>
            <person name="Chapman S."/>
            <person name="Cusick C."/>
            <person name="Shea T."/>
            <person name="Young S."/>
            <person name="Neafsey D."/>
            <person name="Nusbaum C."/>
            <person name="Birren B."/>
        </authorList>
    </citation>
    <scope>NUCLEOTIDE SEQUENCE [LARGE SCALE GENOMIC DNA]</scope>
    <source>
        <strain evidence="10">9E7_DIV0242</strain>
    </source>
</reference>
<dbReference type="PANTHER" id="PTHR45453">
    <property type="entry name" value="PHOSPHATE REGULON SENSOR PROTEIN PHOR"/>
    <property type="match status" value="1"/>
</dbReference>
<keyword evidence="5" id="KW-0808">Transferase</keyword>
<dbReference type="InterPro" id="IPR036890">
    <property type="entry name" value="HATPase_C_sf"/>
</dbReference>
<dbReference type="SUPFAM" id="SSF55874">
    <property type="entry name" value="ATPase domain of HSP90 chaperone/DNA topoisomerase II/histidine kinase"/>
    <property type="match status" value="1"/>
</dbReference>
<evidence type="ECO:0000313" key="11">
    <source>
        <dbReference type="EMBL" id="WYJ89119.1"/>
    </source>
</evidence>
<dbReference type="GO" id="GO:0005886">
    <property type="term" value="C:plasma membrane"/>
    <property type="evidence" value="ECO:0007669"/>
    <property type="project" value="TreeGrafter"/>
</dbReference>
<keyword evidence="7" id="KW-0902">Two-component regulatory system</keyword>
<evidence type="ECO:0000259" key="9">
    <source>
        <dbReference type="PROSITE" id="PS50109"/>
    </source>
</evidence>
<dbReference type="InterPro" id="IPR003594">
    <property type="entry name" value="HATPase_dom"/>
</dbReference>
<dbReference type="Gene3D" id="1.10.287.130">
    <property type="match status" value="1"/>
</dbReference>
<dbReference type="InterPro" id="IPR005467">
    <property type="entry name" value="His_kinase_dom"/>
</dbReference>